<name>A0A2A5WFC9_9GAMM</name>
<dbReference type="AlphaFoldDB" id="A0A2A5WFC9"/>
<feature type="transmembrane region" description="Helical" evidence="6">
    <location>
        <begin position="149"/>
        <end position="176"/>
    </location>
</feature>
<reference evidence="7 8" key="1">
    <citation type="submission" date="2017-08" db="EMBL/GenBank/DDBJ databases">
        <title>Fine stratification of microbial communities through a metagenomic profile of the photic zone.</title>
        <authorList>
            <person name="Haro-Moreno J.M."/>
            <person name="Lopez-Perez M."/>
            <person name="De La Torre J."/>
            <person name="Picazo A."/>
            <person name="Camacho A."/>
            <person name="Rodriguez-Valera F."/>
        </authorList>
    </citation>
    <scope>NUCLEOTIDE SEQUENCE [LARGE SCALE GENOMIC DNA]</scope>
    <source>
        <strain evidence="7">MED-G28</strain>
    </source>
</reference>
<evidence type="ECO:0000256" key="6">
    <source>
        <dbReference type="RuleBase" id="RU363041"/>
    </source>
</evidence>
<dbReference type="PANTHER" id="PTHR43701:SF2">
    <property type="entry name" value="MEMBRANE TRANSPORTER PROTEIN YJNA-RELATED"/>
    <property type="match status" value="1"/>
</dbReference>
<evidence type="ECO:0000256" key="4">
    <source>
        <dbReference type="ARBA" id="ARBA00022989"/>
    </source>
</evidence>
<dbReference type="Pfam" id="PF01925">
    <property type="entry name" value="TauE"/>
    <property type="match status" value="1"/>
</dbReference>
<feature type="transmembrane region" description="Helical" evidence="6">
    <location>
        <begin position="28"/>
        <end position="50"/>
    </location>
</feature>
<proteinExistence type="inferred from homology"/>
<evidence type="ECO:0000313" key="7">
    <source>
        <dbReference type="EMBL" id="PDH35230.1"/>
    </source>
</evidence>
<evidence type="ECO:0000256" key="1">
    <source>
        <dbReference type="ARBA" id="ARBA00004141"/>
    </source>
</evidence>
<comment type="subcellular location">
    <subcellularLocation>
        <location evidence="6">Cell membrane</location>
        <topology evidence="6">Multi-pass membrane protein</topology>
    </subcellularLocation>
    <subcellularLocation>
        <location evidence="1">Membrane</location>
        <topology evidence="1">Multi-pass membrane protein</topology>
    </subcellularLocation>
</comment>
<feature type="transmembrane region" description="Helical" evidence="6">
    <location>
        <begin position="215"/>
        <end position="231"/>
    </location>
</feature>
<dbReference type="InterPro" id="IPR002781">
    <property type="entry name" value="TM_pro_TauE-like"/>
</dbReference>
<evidence type="ECO:0000256" key="3">
    <source>
        <dbReference type="ARBA" id="ARBA00022692"/>
    </source>
</evidence>
<dbReference type="InterPro" id="IPR051598">
    <property type="entry name" value="TSUP/Inactive_protease-like"/>
</dbReference>
<comment type="similarity">
    <text evidence="2 6">Belongs to the 4-toluene sulfonate uptake permease (TSUP) (TC 2.A.102) family.</text>
</comment>
<feature type="transmembrane region" description="Helical" evidence="6">
    <location>
        <begin position="188"/>
        <end position="208"/>
    </location>
</feature>
<comment type="caution">
    <text evidence="7">The sequence shown here is derived from an EMBL/GenBank/DDBJ whole genome shotgun (WGS) entry which is preliminary data.</text>
</comment>
<keyword evidence="5 6" id="KW-0472">Membrane</keyword>
<dbReference type="Proteomes" id="UP000219329">
    <property type="component" value="Unassembled WGS sequence"/>
</dbReference>
<sequence>MDFLLYILAGAAVGFAIGLTGVGGGSLMTPLLLLFGYPAPVAIGTDLLYAAITKAGGAISHHRRGNVDWKIVGLLAAGSIPVSILLHTFFLDISFQESPEFESLLTFSLGIMLIVTATILIFRDKIRLSAVEEKPEFFMHTIHRSRSTVTFLMGLLLGACVTLSSVGAGAFGAAILMTIYSQTSAAKIIGTDIAHAVPLTFIAGLGYLSSGYVDLMLLVSLLIGSLPAIHLGSKASNQVPDKVLQQILVVLLLGLGIYYSFI</sequence>
<feature type="transmembrane region" description="Helical" evidence="6">
    <location>
        <begin position="71"/>
        <end position="91"/>
    </location>
</feature>
<dbReference type="GO" id="GO:0005886">
    <property type="term" value="C:plasma membrane"/>
    <property type="evidence" value="ECO:0007669"/>
    <property type="project" value="UniProtKB-SubCell"/>
</dbReference>
<keyword evidence="6" id="KW-1003">Cell membrane</keyword>
<accession>A0A2A5WFC9</accession>
<gene>
    <name evidence="7" type="ORF">CNF02_00450</name>
</gene>
<evidence type="ECO:0000313" key="8">
    <source>
        <dbReference type="Proteomes" id="UP000219329"/>
    </source>
</evidence>
<evidence type="ECO:0000256" key="2">
    <source>
        <dbReference type="ARBA" id="ARBA00009142"/>
    </source>
</evidence>
<feature type="transmembrane region" description="Helical" evidence="6">
    <location>
        <begin position="103"/>
        <end position="122"/>
    </location>
</feature>
<dbReference type="EMBL" id="NTJZ01000001">
    <property type="protein sequence ID" value="PDH35230.1"/>
    <property type="molecule type" value="Genomic_DNA"/>
</dbReference>
<keyword evidence="4 6" id="KW-1133">Transmembrane helix</keyword>
<evidence type="ECO:0000256" key="5">
    <source>
        <dbReference type="ARBA" id="ARBA00023136"/>
    </source>
</evidence>
<organism evidence="7 8">
    <name type="scientific">OM182 bacterium MED-G28</name>
    <dbReference type="NCBI Taxonomy" id="1986256"/>
    <lineage>
        <taxon>Bacteria</taxon>
        <taxon>Pseudomonadati</taxon>
        <taxon>Pseudomonadota</taxon>
        <taxon>Gammaproteobacteria</taxon>
        <taxon>OMG group</taxon>
        <taxon>OM182 clade</taxon>
    </lineage>
</organism>
<feature type="transmembrane region" description="Helical" evidence="6">
    <location>
        <begin position="243"/>
        <end position="261"/>
    </location>
</feature>
<dbReference type="PANTHER" id="PTHR43701">
    <property type="entry name" value="MEMBRANE TRANSPORTER PROTEIN MJ0441-RELATED"/>
    <property type="match status" value="1"/>
</dbReference>
<protein>
    <recommendedName>
        <fullName evidence="6">Probable membrane transporter protein</fullName>
    </recommendedName>
</protein>
<keyword evidence="3 6" id="KW-0812">Transmembrane</keyword>